<dbReference type="InterPro" id="IPR050610">
    <property type="entry name" value="APOBEC_Cyt_Deaminase"/>
</dbReference>
<dbReference type="AlphaFoldDB" id="A0A8C2NES1"/>
<dbReference type="PROSITE" id="PS00903">
    <property type="entry name" value="CYT_DCMP_DEAMINASES_1"/>
    <property type="match status" value="1"/>
</dbReference>
<comment type="subunit">
    <text evidence="17">Interacts with CTNNBL1; the interaction is important for the immunoglobulin switch activity of AICDA. Interacts (via its NLS) with KPNA1. Interacts with PKA/PRKACA and PRKAR1A/PKR1. Interacts with SUPT6H, TRIM28 and NCL. Directly interacts with MCM3AP; this interaction may favor AICDA recruitment to immunoglobulin variable region genes, hence promoting somatic hypermutations.</text>
</comment>
<evidence type="ECO:0000256" key="17">
    <source>
        <dbReference type="ARBA" id="ARBA00064770"/>
    </source>
</evidence>
<feature type="transmembrane region" description="Helical" evidence="20">
    <location>
        <begin position="175"/>
        <end position="192"/>
    </location>
</feature>
<keyword evidence="10" id="KW-0862">Zinc</keyword>
<keyword evidence="9" id="KW-0378">Hydrolase</keyword>
<name>A0A8C2NES1_CAPHI</name>
<dbReference type="FunFam" id="3.40.140.10:FF:000022">
    <property type="entry name" value="Single-stranded DNA cytosine deaminase"/>
    <property type="match status" value="1"/>
</dbReference>
<dbReference type="GO" id="GO:0003723">
    <property type="term" value="F:RNA binding"/>
    <property type="evidence" value="ECO:0007669"/>
    <property type="project" value="TreeGrafter"/>
</dbReference>
<dbReference type="InterPro" id="IPR013158">
    <property type="entry name" value="AID"/>
</dbReference>
<keyword evidence="20" id="KW-0472">Membrane</keyword>
<keyword evidence="12" id="KW-0539">Nucleus</keyword>
<keyword evidence="8" id="KW-0479">Metal-binding</keyword>
<keyword evidence="5" id="KW-0963">Cytoplasm</keyword>
<keyword evidence="20" id="KW-1133">Transmembrane helix</keyword>
<evidence type="ECO:0000256" key="5">
    <source>
        <dbReference type="ARBA" id="ARBA00022490"/>
    </source>
</evidence>
<dbReference type="Gene3D" id="3.40.140.10">
    <property type="entry name" value="Cytidine Deaminase, domain 2"/>
    <property type="match status" value="1"/>
</dbReference>
<comment type="catalytic activity">
    <reaction evidence="15">
        <text>a 2'-deoxycytidine in single-stranded DNA + H2O + H(+) = a 2'-deoxyuridine in single-stranded DNA + NH4(+)</text>
        <dbReference type="Rhea" id="RHEA:50948"/>
        <dbReference type="Rhea" id="RHEA-COMP:12846"/>
        <dbReference type="Rhea" id="RHEA-COMP:12847"/>
        <dbReference type="ChEBI" id="CHEBI:15377"/>
        <dbReference type="ChEBI" id="CHEBI:15378"/>
        <dbReference type="ChEBI" id="CHEBI:28938"/>
        <dbReference type="ChEBI" id="CHEBI:85452"/>
        <dbReference type="ChEBI" id="CHEBI:133902"/>
        <dbReference type="EC" id="3.5.4.38"/>
    </reaction>
</comment>
<feature type="domain" description="CMP/dCMP-type deaminase" evidence="21">
    <location>
        <begin position="18"/>
        <end position="125"/>
    </location>
</feature>
<evidence type="ECO:0000256" key="6">
    <source>
        <dbReference type="ARBA" id="ARBA00022553"/>
    </source>
</evidence>
<dbReference type="PROSITE" id="PS51747">
    <property type="entry name" value="CYT_DCMP_DEAMINASES_2"/>
    <property type="match status" value="1"/>
</dbReference>
<dbReference type="GO" id="GO:0051607">
    <property type="term" value="P:defense response to virus"/>
    <property type="evidence" value="ECO:0007669"/>
    <property type="project" value="TreeGrafter"/>
</dbReference>
<dbReference type="GO" id="GO:0000932">
    <property type="term" value="C:P-body"/>
    <property type="evidence" value="ECO:0007669"/>
    <property type="project" value="TreeGrafter"/>
</dbReference>
<dbReference type="GO" id="GO:0004126">
    <property type="term" value="F:cytidine deaminase activity"/>
    <property type="evidence" value="ECO:0007669"/>
    <property type="project" value="TreeGrafter"/>
</dbReference>
<evidence type="ECO:0000256" key="15">
    <source>
        <dbReference type="ARBA" id="ARBA00049114"/>
    </source>
</evidence>
<evidence type="ECO:0000256" key="12">
    <source>
        <dbReference type="ARBA" id="ARBA00023242"/>
    </source>
</evidence>
<dbReference type="InterPro" id="IPR002125">
    <property type="entry name" value="CMP_dCMP_dom"/>
</dbReference>
<dbReference type="Pfam" id="PF08210">
    <property type="entry name" value="APOBEC_N"/>
    <property type="match status" value="1"/>
</dbReference>
<proteinExistence type="inferred from homology"/>
<dbReference type="GO" id="GO:0016554">
    <property type="term" value="P:cytidine to uridine editing"/>
    <property type="evidence" value="ECO:0007669"/>
    <property type="project" value="TreeGrafter"/>
</dbReference>
<evidence type="ECO:0000256" key="14">
    <source>
        <dbReference type="ARBA" id="ARBA00032005"/>
    </source>
</evidence>
<evidence type="ECO:0000256" key="2">
    <source>
        <dbReference type="ARBA" id="ARBA00004123"/>
    </source>
</evidence>
<dbReference type="PANTHER" id="PTHR13857:SF10">
    <property type="entry name" value="SINGLE-STRANDED DNA CYTOSINE DEAMINASE"/>
    <property type="match status" value="1"/>
</dbReference>
<evidence type="ECO:0000259" key="21">
    <source>
        <dbReference type="PROSITE" id="PS51747"/>
    </source>
</evidence>
<reference evidence="22" key="2">
    <citation type="submission" date="2025-08" db="UniProtKB">
        <authorList>
            <consortium name="Ensembl"/>
        </authorList>
    </citation>
    <scope>IDENTIFICATION</scope>
</reference>
<keyword evidence="20" id="KW-0812">Transmembrane</keyword>
<comment type="similarity">
    <text evidence="4">Belongs to the cytidine and deoxycytidylate deaminase family.</text>
</comment>
<dbReference type="PANTHER" id="PTHR13857">
    <property type="entry name" value="MRNA EDITING ENZYME"/>
    <property type="match status" value="1"/>
</dbReference>
<feature type="transmembrane region" description="Helical" evidence="20">
    <location>
        <begin position="232"/>
        <end position="250"/>
    </location>
</feature>
<protein>
    <recommendedName>
        <fullName evidence="18">Single-stranded DNA cytosine deaminase</fullName>
        <ecNumber evidence="13">3.5.4.38</ecNumber>
    </recommendedName>
    <alternativeName>
        <fullName evidence="19">Activation-induced cytidine deaminase</fullName>
    </alternativeName>
    <alternativeName>
        <fullName evidence="14">Cytidine aminohydrolase</fullName>
    </alternativeName>
</protein>
<evidence type="ECO:0000256" key="9">
    <source>
        <dbReference type="ARBA" id="ARBA00022801"/>
    </source>
</evidence>
<evidence type="ECO:0000256" key="13">
    <source>
        <dbReference type="ARBA" id="ARBA00029489"/>
    </source>
</evidence>
<dbReference type="InterPro" id="IPR016193">
    <property type="entry name" value="Cytidine_deaminase-like"/>
</dbReference>
<evidence type="ECO:0000256" key="8">
    <source>
        <dbReference type="ARBA" id="ARBA00022723"/>
    </source>
</evidence>
<evidence type="ECO:0000256" key="3">
    <source>
        <dbReference type="ARBA" id="ARBA00004496"/>
    </source>
</evidence>
<keyword evidence="6" id="KW-0597">Phosphoprotein</keyword>
<feature type="transmembrane region" description="Helical" evidence="20">
    <location>
        <begin position="198"/>
        <end position="220"/>
    </location>
</feature>
<keyword evidence="7" id="KW-0507">mRNA processing</keyword>
<dbReference type="Ensembl" id="ENSCHIT00010003633.1">
    <property type="protein sequence ID" value="ENSCHIP00010002681.1"/>
    <property type="gene ID" value="ENSCHIG00010001900.1"/>
</dbReference>
<evidence type="ECO:0000256" key="1">
    <source>
        <dbReference type="ARBA" id="ARBA00001947"/>
    </source>
</evidence>
<comment type="cofactor">
    <cofactor evidence="1">
        <name>Zn(2+)</name>
        <dbReference type="ChEBI" id="CHEBI:29105"/>
    </cofactor>
</comment>
<comment type="function">
    <text evidence="16">Single-stranded DNA-specific cytidine deaminase. Involved in somatic hypermutation (SHM), gene conversion, and class-switch recombination (CSR) in B-lymphocytes by deaminating C to U during transcription of Ig-variable (V) and Ig-switch (S) region DNA. Required for several crucial steps of B-cell terminal differentiation necessary for efficient antibody responses. May also play a role in the epigenetic regulation of gene expression by participating in DNA demethylation.</text>
</comment>
<dbReference type="GO" id="GO:0008270">
    <property type="term" value="F:zinc ion binding"/>
    <property type="evidence" value="ECO:0007669"/>
    <property type="project" value="InterPro"/>
</dbReference>
<evidence type="ECO:0000256" key="11">
    <source>
        <dbReference type="ARBA" id="ARBA00022843"/>
    </source>
</evidence>
<dbReference type="EC" id="3.5.4.38" evidence="13"/>
<comment type="subcellular location">
    <subcellularLocation>
        <location evidence="3">Cytoplasm</location>
    </subcellularLocation>
    <subcellularLocation>
        <location evidence="2">Nucleus</location>
    </subcellularLocation>
</comment>
<sequence length="265" mass="31827">MKQRQFIYQFKNVRWAKGRHETYLCYVVKRRDSPTSFSLDFGHIRNKAGCHVELLFLRYISDWDLDPGRCYRVTWFTSWSPCYDCARHVADFLRGYPNLSLRIFTARLYFCDKERKNEPEGLRQLHRAGVQIAIMTFKDYFYCWNTFVENRERTFKAWEGLHENSVRLSRQLRRILLVSEGAFFASHFLSLSKVIYPWHYLSFLFLYFLHFRMCVCVCVYHSPLIFPMMKTFSSVFVVISPTTEFALIFHNSKPSTSPLGFPRWR</sequence>
<dbReference type="CDD" id="cd01283">
    <property type="entry name" value="cytidine_deaminase"/>
    <property type="match status" value="1"/>
</dbReference>
<keyword evidence="11" id="KW-0832">Ubl conjugation</keyword>
<evidence type="ECO:0000256" key="4">
    <source>
        <dbReference type="ARBA" id="ARBA00006576"/>
    </source>
</evidence>
<organism evidence="22">
    <name type="scientific">Capra hircus</name>
    <name type="common">Goat</name>
    <dbReference type="NCBI Taxonomy" id="9925"/>
    <lineage>
        <taxon>Eukaryota</taxon>
        <taxon>Metazoa</taxon>
        <taxon>Chordata</taxon>
        <taxon>Craniata</taxon>
        <taxon>Vertebrata</taxon>
        <taxon>Euteleostomi</taxon>
        <taxon>Mammalia</taxon>
        <taxon>Eutheria</taxon>
        <taxon>Laurasiatheria</taxon>
        <taxon>Artiodactyla</taxon>
        <taxon>Ruminantia</taxon>
        <taxon>Pecora</taxon>
        <taxon>Bovidae</taxon>
        <taxon>Caprinae</taxon>
        <taxon>Capra</taxon>
    </lineage>
</organism>
<evidence type="ECO:0000256" key="18">
    <source>
        <dbReference type="ARBA" id="ARBA00071233"/>
    </source>
</evidence>
<evidence type="ECO:0000256" key="7">
    <source>
        <dbReference type="ARBA" id="ARBA00022664"/>
    </source>
</evidence>
<evidence type="ECO:0000256" key="10">
    <source>
        <dbReference type="ARBA" id="ARBA00022833"/>
    </source>
</evidence>
<dbReference type="SUPFAM" id="SSF53927">
    <property type="entry name" value="Cytidine deaminase-like"/>
    <property type="match status" value="1"/>
</dbReference>
<evidence type="ECO:0000256" key="16">
    <source>
        <dbReference type="ARBA" id="ARBA00055025"/>
    </source>
</evidence>
<dbReference type="GO" id="GO:0070383">
    <property type="term" value="P:DNA cytosine deamination"/>
    <property type="evidence" value="ECO:0007669"/>
    <property type="project" value="TreeGrafter"/>
</dbReference>
<evidence type="ECO:0000313" key="22">
    <source>
        <dbReference type="Ensembl" id="ENSCHIP00010002681.1"/>
    </source>
</evidence>
<dbReference type="GO" id="GO:0016445">
    <property type="term" value="P:somatic diversification of immunoglobulins"/>
    <property type="evidence" value="ECO:0007669"/>
    <property type="project" value="UniProtKB-ARBA"/>
</dbReference>
<evidence type="ECO:0000256" key="19">
    <source>
        <dbReference type="ARBA" id="ARBA00083692"/>
    </source>
</evidence>
<dbReference type="GO" id="GO:0006397">
    <property type="term" value="P:mRNA processing"/>
    <property type="evidence" value="ECO:0007669"/>
    <property type="project" value="UniProtKB-KW"/>
</dbReference>
<reference evidence="22" key="1">
    <citation type="submission" date="2019-03" db="EMBL/GenBank/DDBJ databases">
        <title>Genome sequencing and reference-guided assembly of Black Bengal Goat (Capra hircus).</title>
        <authorList>
            <person name="Siddiki A.Z."/>
            <person name="Baten A."/>
            <person name="Billah M."/>
            <person name="Alam M.A.U."/>
            <person name="Shawrob K.S.M."/>
            <person name="Saha S."/>
            <person name="Chowdhury M."/>
            <person name="Rahman A.H."/>
            <person name="Stear M."/>
            <person name="Miah G."/>
            <person name="Das G.B."/>
            <person name="Hossain M.M."/>
            <person name="Kumkum M."/>
            <person name="Islam M.S."/>
            <person name="Mollah A.M."/>
            <person name="Ahsan A."/>
            <person name="Tusar F."/>
            <person name="Khan M.K.I."/>
        </authorList>
    </citation>
    <scope>NUCLEOTIDE SEQUENCE [LARGE SCALE GENOMIC DNA]</scope>
</reference>
<accession>A0A8C2NES1</accession>
<dbReference type="GO" id="GO:0005634">
    <property type="term" value="C:nucleus"/>
    <property type="evidence" value="ECO:0007669"/>
    <property type="project" value="UniProtKB-SubCell"/>
</dbReference>
<evidence type="ECO:0000256" key="20">
    <source>
        <dbReference type="SAM" id="Phobius"/>
    </source>
</evidence>
<dbReference type="GO" id="GO:0045869">
    <property type="term" value="P:negative regulation of single stranded viral RNA replication via double stranded DNA intermediate"/>
    <property type="evidence" value="ECO:0007669"/>
    <property type="project" value="TreeGrafter"/>
</dbReference>
<dbReference type="InterPro" id="IPR016192">
    <property type="entry name" value="APOBEC/CMP_deaminase_Zn-bd"/>
</dbReference>